<comment type="pathway">
    <text evidence="5">Cofactor biosynthesis; nicotinate biosynthesis; nicotinate from nicotinamide: step 1/1.</text>
</comment>
<comment type="caution">
    <text evidence="9">The sequence shown here is derived from an EMBL/GenBank/DDBJ whole genome shotgun (WGS) entry which is preliminary data.</text>
</comment>
<sequence length="198" mass="21116">MTSKALLIVDVQKDFCPGGSLAVPDGDAVVKPINAMIEYARKNGWLIVASRDWHPAVTNHFKDYGGIWPVHCAQNTPGAEFHPNLDVADAIVVSKGTCVDEDGYSAFDGHTDGGEELADYLKRHGVDEIYLGGLATDYCVKFTALDAVAPRHDFTTALLLDACRAVNVNPGDGGKAVEEMRNAGVLISTTAEVTNGRA</sequence>
<reference evidence="9 10" key="1">
    <citation type="journal article" date="2016" name="Nat. Commun.">
        <title>Thousands of microbial genomes shed light on interconnected biogeochemical processes in an aquifer system.</title>
        <authorList>
            <person name="Anantharaman K."/>
            <person name="Brown C.T."/>
            <person name="Hug L.A."/>
            <person name="Sharon I."/>
            <person name="Castelle C.J."/>
            <person name="Probst A.J."/>
            <person name="Thomas B.C."/>
            <person name="Singh A."/>
            <person name="Wilkins M.J."/>
            <person name="Karaoz U."/>
            <person name="Brodie E.L."/>
            <person name="Williams K.H."/>
            <person name="Hubbard S.S."/>
            <person name="Banfield J.F."/>
        </authorList>
    </citation>
    <scope>NUCLEOTIDE SEQUENCE [LARGE SCALE GENOMIC DNA]</scope>
</reference>
<dbReference type="STRING" id="1798407.A3A16_03225"/>
<proteinExistence type="inferred from homology"/>
<dbReference type="Pfam" id="PF00857">
    <property type="entry name" value="Isochorismatase"/>
    <property type="match status" value="1"/>
</dbReference>
<evidence type="ECO:0000256" key="2">
    <source>
        <dbReference type="ARBA" id="ARBA00022642"/>
    </source>
</evidence>
<keyword evidence="4" id="KW-0378">Hydrolase</keyword>
<dbReference type="PANTHER" id="PTHR11080">
    <property type="entry name" value="PYRAZINAMIDASE/NICOTINAMIDASE"/>
    <property type="match status" value="1"/>
</dbReference>
<evidence type="ECO:0000313" key="9">
    <source>
        <dbReference type="EMBL" id="OGY66217.1"/>
    </source>
</evidence>
<organism evidence="9 10">
    <name type="scientific">Candidatus Harrisonbacteria bacterium RIFCSPLOWO2_01_FULL_44_18</name>
    <dbReference type="NCBI Taxonomy" id="1798407"/>
    <lineage>
        <taxon>Bacteria</taxon>
        <taxon>Candidatus Harrisoniibacteriota</taxon>
    </lineage>
</organism>
<evidence type="ECO:0000256" key="5">
    <source>
        <dbReference type="ARBA" id="ARBA00037900"/>
    </source>
</evidence>
<keyword evidence="3" id="KW-0479">Metal-binding</keyword>
<protein>
    <recommendedName>
        <fullName evidence="6">nicotinamidase</fullName>
        <ecNumber evidence="6">3.5.1.19</ecNumber>
    </recommendedName>
    <alternativeName>
        <fullName evidence="7">Nicotinamide deamidase</fullName>
    </alternativeName>
</protein>
<dbReference type="SUPFAM" id="SSF52499">
    <property type="entry name" value="Isochorismatase-like hydrolases"/>
    <property type="match status" value="1"/>
</dbReference>
<dbReference type="GO" id="GO:0019363">
    <property type="term" value="P:pyridine nucleotide biosynthetic process"/>
    <property type="evidence" value="ECO:0007669"/>
    <property type="project" value="UniProtKB-KW"/>
</dbReference>
<dbReference type="Gene3D" id="3.40.50.850">
    <property type="entry name" value="Isochorismatase-like"/>
    <property type="match status" value="1"/>
</dbReference>
<evidence type="ECO:0000256" key="3">
    <source>
        <dbReference type="ARBA" id="ARBA00022723"/>
    </source>
</evidence>
<dbReference type="EC" id="3.5.1.19" evidence="6"/>
<evidence type="ECO:0000256" key="6">
    <source>
        <dbReference type="ARBA" id="ARBA00039017"/>
    </source>
</evidence>
<dbReference type="InterPro" id="IPR052347">
    <property type="entry name" value="Isochorismatase_Nicotinamidase"/>
</dbReference>
<accession>A0A1G1ZQZ1</accession>
<dbReference type="Proteomes" id="UP000177942">
    <property type="component" value="Unassembled WGS sequence"/>
</dbReference>
<dbReference type="CDD" id="cd01011">
    <property type="entry name" value="nicotinamidase"/>
    <property type="match status" value="1"/>
</dbReference>
<evidence type="ECO:0000256" key="7">
    <source>
        <dbReference type="ARBA" id="ARBA00043224"/>
    </source>
</evidence>
<evidence type="ECO:0000256" key="1">
    <source>
        <dbReference type="ARBA" id="ARBA00006336"/>
    </source>
</evidence>
<feature type="domain" description="Isochorismatase-like" evidence="8">
    <location>
        <begin position="5"/>
        <end position="192"/>
    </location>
</feature>
<dbReference type="PANTHER" id="PTHR11080:SF2">
    <property type="entry name" value="LD05707P"/>
    <property type="match status" value="1"/>
</dbReference>
<evidence type="ECO:0000259" key="8">
    <source>
        <dbReference type="Pfam" id="PF00857"/>
    </source>
</evidence>
<evidence type="ECO:0000256" key="4">
    <source>
        <dbReference type="ARBA" id="ARBA00022801"/>
    </source>
</evidence>
<dbReference type="GO" id="GO:0046872">
    <property type="term" value="F:metal ion binding"/>
    <property type="evidence" value="ECO:0007669"/>
    <property type="project" value="UniProtKB-KW"/>
</dbReference>
<name>A0A1G1ZQZ1_9BACT</name>
<dbReference type="AlphaFoldDB" id="A0A1G1ZQZ1"/>
<evidence type="ECO:0000313" key="10">
    <source>
        <dbReference type="Proteomes" id="UP000177942"/>
    </source>
</evidence>
<dbReference type="InterPro" id="IPR000868">
    <property type="entry name" value="Isochorismatase-like_dom"/>
</dbReference>
<gene>
    <name evidence="9" type="ORF">A3A16_03225</name>
</gene>
<comment type="similarity">
    <text evidence="1">Belongs to the isochorismatase family.</text>
</comment>
<dbReference type="GO" id="GO:0008936">
    <property type="term" value="F:nicotinamidase activity"/>
    <property type="evidence" value="ECO:0007669"/>
    <property type="project" value="UniProtKB-EC"/>
</dbReference>
<dbReference type="InterPro" id="IPR036380">
    <property type="entry name" value="Isochorismatase-like_sf"/>
</dbReference>
<dbReference type="EMBL" id="MHJJ01000003">
    <property type="protein sequence ID" value="OGY66217.1"/>
    <property type="molecule type" value="Genomic_DNA"/>
</dbReference>
<keyword evidence="2" id="KW-0662">Pyridine nucleotide biosynthesis</keyword>